<organism evidence="1 2">
    <name type="scientific">Nyssa sinensis</name>
    <dbReference type="NCBI Taxonomy" id="561372"/>
    <lineage>
        <taxon>Eukaryota</taxon>
        <taxon>Viridiplantae</taxon>
        <taxon>Streptophyta</taxon>
        <taxon>Embryophyta</taxon>
        <taxon>Tracheophyta</taxon>
        <taxon>Spermatophyta</taxon>
        <taxon>Magnoliopsida</taxon>
        <taxon>eudicotyledons</taxon>
        <taxon>Gunneridae</taxon>
        <taxon>Pentapetalae</taxon>
        <taxon>asterids</taxon>
        <taxon>Cornales</taxon>
        <taxon>Nyssaceae</taxon>
        <taxon>Nyssa</taxon>
    </lineage>
</organism>
<sequence length="121" mass="13738">MLCTVVCVLRTGKRRSEKRVYMSEGLSYALLDLLSAAFSNSLNRFNTEFISFTKCTAIGQTNSGLLDAIDKYAYGNPTLMNEFLNLEELDNDDDDYDSGEDNENEARVEEGNWGWIHMQCN</sequence>
<dbReference type="AlphaFoldDB" id="A0A5J5A7U3"/>
<evidence type="ECO:0000313" key="2">
    <source>
        <dbReference type="Proteomes" id="UP000325577"/>
    </source>
</evidence>
<name>A0A5J5A7U3_9ASTE</name>
<proteinExistence type="predicted"/>
<gene>
    <name evidence="1" type="ORF">F0562_008438</name>
</gene>
<keyword evidence="2" id="KW-1185">Reference proteome</keyword>
<protein>
    <submittedName>
        <fullName evidence="1">Uncharacterized protein</fullName>
    </submittedName>
</protein>
<evidence type="ECO:0000313" key="1">
    <source>
        <dbReference type="EMBL" id="KAA8526359.1"/>
    </source>
</evidence>
<dbReference type="Proteomes" id="UP000325577">
    <property type="component" value="Linkage Group LG3"/>
</dbReference>
<accession>A0A5J5A7U3</accession>
<reference evidence="1 2" key="1">
    <citation type="submission" date="2019-09" db="EMBL/GenBank/DDBJ databases">
        <title>A chromosome-level genome assembly of the Chinese tupelo Nyssa sinensis.</title>
        <authorList>
            <person name="Yang X."/>
            <person name="Kang M."/>
            <person name="Yang Y."/>
            <person name="Xiong H."/>
            <person name="Wang M."/>
            <person name="Zhang Z."/>
            <person name="Wang Z."/>
            <person name="Wu H."/>
            <person name="Ma T."/>
            <person name="Liu J."/>
            <person name="Xi Z."/>
        </authorList>
    </citation>
    <scope>NUCLEOTIDE SEQUENCE [LARGE SCALE GENOMIC DNA]</scope>
    <source>
        <strain evidence="1">J267</strain>
        <tissue evidence="1">Leaf</tissue>
    </source>
</reference>
<dbReference type="EMBL" id="CM018046">
    <property type="protein sequence ID" value="KAA8526359.1"/>
    <property type="molecule type" value="Genomic_DNA"/>
</dbReference>